<gene>
    <name evidence="11" type="ORF">QJS35_12440</name>
</gene>
<evidence type="ECO:0000259" key="10">
    <source>
        <dbReference type="PROSITE" id="PS50110"/>
    </source>
</evidence>
<evidence type="ECO:0000256" key="2">
    <source>
        <dbReference type="ARBA" id="ARBA00022490"/>
    </source>
</evidence>
<dbReference type="Pfam" id="PF00072">
    <property type="entry name" value="Response_reg"/>
    <property type="match status" value="1"/>
</dbReference>
<feature type="modified residue" description="4-aspartylphosphate" evidence="8">
    <location>
        <position position="56"/>
    </location>
</feature>
<sequence>MIINVYVCEDEPFIMRSLKLLIEQSHSNYRIIGEAYNGLEAYEEIKRLKPDVVFTDIRMPGMDGLALLSKLNEEHYEFTPVLISGYQDFEYAKTAIKLHVYDYILKPVSPESFEELLISIHARLESTIRTRQLSIINQMVTNISYKNGKVADFFKYAGYYYMFLCAGSYCTFTYPWITPSLEFWLKNDLEAVATQRLNDIDASIWVINGKHENEKIIVMGTNQTNHSEISEWMRHLHEQLNTSGFPLTSIYSFSGSKIEDIGPAIQTARIVLNKHIVFAQSSFLLLNTSITVENQDDHGKLLSADTEKLLVAYIQHKQLYALKRELKKLLEKCLLRTCRQISLEHLLKSICELFKKNIDFLSEKRAIEIDMEINELICNSISYKAIYEGMAFIMESLLASDYAKAKESDHEKLSGLIEHYIEENYSNTINLQSLSLIFGIVPSYLSKIFKSYKGKSPSDYIIELRVEKAKELLKSKPMIALKDIAVTVGFNDQFYFSKVFKTITAQSPSEFRKNTTSI</sequence>
<accession>A0ABV1KTI3</accession>
<dbReference type="InterPro" id="IPR051552">
    <property type="entry name" value="HptR"/>
</dbReference>
<dbReference type="SUPFAM" id="SSF52172">
    <property type="entry name" value="CheY-like"/>
    <property type="match status" value="1"/>
</dbReference>
<feature type="domain" description="Response regulatory" evidence="10">
    <location>
        <begin position="4"/>
        <end position="121"/>
    </location>
</feature>
<dbReference type="CDD" id="cd17536">
    <property type="entry name" value="REC_YesN-like"/>
    <property type="match status" value="1"/>
</dbReference>
<evidence type="ECO:0000256" key="7">
    <source>
        <dbReference type="ARBA" id="ARBA00023163"/>
    </source>
</evidence>
<evidence type="ECO:0000313" key="12">
    <source>
        <dbReference type="Proteomes" id="UP001493487"/>
    </source>
</evidence>
<keyword evidence="2" id="KW-0963">Cytoplasm</keyword>
<dbReference type="SMART" id="SM00342">
    <property type="entry name" value="HTH_ARAC"/>
    <property type="match status" value="1"/>
</dbReference>
<dbReference type="InterPro" id="IPR011006">
    <property type="entry name" value="CheY-like_superfamily"/>
</dbReference>
<comment type="subcellular location">
    <subcellularLocation>
        <location evidence="1">Cytoplasm</location>
    </subcellularLocation>
</comment>
<evidence type="ECO:0000256" key="5">
    <source>
        <dbReference type="ARBA" id="ARBA00023015"/>
    </source>
</evidence>
<comment type="caution">
    <text evidence="11">The sequence shown here is derived from an EMBL/GenBank/DDBJ whole genome shotgun (WGS) entry which is preliminary data.</text>
</comment>
<evidence type="ECO:0000256" key="6">
    <source>
        <dbReference type="ARBA" id="ARBA00023125"/>
    </source>
</evidence>
<keyword evidence="7" id="KW-0804">Transcription</keyword>
<evidence type="ECO:0000259" key="9">
    <source>
        <dbReference type="PROSITE" id="PS01124"/>
    </source>
</evidence>
<dbReference type="PROSITE" id="PS01124">
    <property type="entry name" value="HTH_ARAC_FAMILY_2"/>
    <property type="match status" value="1"/>
</dbReference>
<dbReference type="PROSITE" id="PS50110">
    <property type="entry name" value="RESPONSE_REGULATORY"/>
    <property type="match status" value="1"/>
</dbReference>
<dbReference type="Gene3D" id="3.40.50.2300">
    <property type="match status" value="1"/>
</dbReference>
<name>A0ABV1KTI3_9BACL</name>
<evidence type="ECO:0000256" key="8">
    <source>
        <dbReference type="PROSITE-ProRule" id="PRU00169"/>
    </source>
</evidence>
<keyword evidence="4" id="KW-0902">Two-component regulatory system</keyword>
<dbReference type="InterPro" id="IPR001789">
    <property type="entry name" value="Sig_transdc_resp-reg_receiver"/>
</dbReference>
<evidence type="ECO:0000256" key="4">
    <source>
        <dbReference type="ARBA" id="ARBA00023012"/>
    </source>
</evidence>
<keyword evidence="3 8" id="KW-0597">Phosphoprotein</keyword>
<dbReference type="Pfam" id="PF12833">
    <property type="entry name" value="HTH_18"/>
    <property type="match status" value="1"/>
</dbReference>
<dbReference type="PANTHER" id="PTHR42713:SF3">
    <property type="entry name" value="TRANSCRIPTIONAL REGULATORY PROTEIN HPTR"/>
    <property type="match status" value="1"/>
</dbReference>
<dbReference type="EMBL" id="JASKHM010000006">
    <property type="protein sequence ID" value="MEQ4483203.1"/>
    <property type="molecule type" value="Genomic_DNA"/>
</dbReference>
<dbReference type="InterPro" id="IPR009057">
    <property type="entry name" value="Homeodomain-like_sf"/>
</dbReference>
<feature type="domain" description="HTH araC/xylS-type" evidence="9">
    <location>
        <begin position="415"/>
        <end position="514"/>
    </location>
</feature>
<organism evidence="11 12">
    <name type="scientific">Cohnella silvisoli</name>
    <dbReference type="NCBI Taxonomy" id="2873699"/>
    <lineage>
        <taxon>Bacteria</taxon>
        <taxon>Bacillati</taxon>
        <taxon>Bacillota</taxon>
        <taxon>Bacilli</taxon>
        <taxon>Bacillales</taxon>
        <taxon>Paenibacillaceae</taxon>
        <taxon>Cohnella</taxon>
    </lineage>
</organism>
<dbReference type="RefSeq" id="WP_232184335.1">
    <property type="nucleotide sequence ID" value="NZ_JAIOAP010000002.1"/>
</dbReference>
<dbReference type="PROSITE" id="PS00041">
    <property type="entry name" value="HTH_ARAC_FAMILY_1"/>
    <property type="match status" value="1"/>
</dbReference>
<dbReference type="Proteomes" id="UP001493487">
    <property type="component" value="Unassembled WGS sequence"/>
</dbReference>
<dbReference type="SUPFAM" id="SSF46689">
    <property type="entry name" value="Homeodomain-like"/>
    <property type="match status" value="2"/>
</dbReference>
<keyword evidence="6" id="KW-0238">DNA-binding</keyword>
<proteinExistence type="predicted"/>
<keyword evidence="12" id="KW-1185">Reference proteome</keyword>
<dbReference type="SMART" id="SM00448">
    <property type="entry name" value="REC"/>
    <property type="match status" value="1"/>
</dbReference>
<protein>
    <submittedName>
        <fullName evidence="11">Response regulator</fullName>
    </submittedName>
</protein>
<evidence type="ECO:0000256" key="1">
    <source>
        <dbReference type="ARBA" id="ARBA00004496"/>
    </source>
</evidence>
<evidence type="ECO:0000313" key="11">
    <source>
        <dbReference type="EMBL" id="MEQ4483203.1"/>
    </source>
</evidence>
<reference evidence="11 12" key="1">
    <citation type="journal article" date="2023" name="Genome Announc.">
        <title>Pan-Genome Analyses of the Genus Cohnella and Proposal of the Novel Species Cohnella silvisoli sp. nov., Isolated from Forest Soil.</title>
        <authorList>
            <person name="Wang C."/>
            <person name="Mao L."/>
            <person name="Bao G."/>
            <person name="Zhu H."/>
        </authorList>
    </citation>
    <scope>NUCLEOTIDE SEQUENCE [LARGE SCALE GENOMIC DNA]</scope>
    <source>
        <strain evidence="11 12">NL03-T5-1</strain>
    </source>
</reference>
<dbReference type="InterPro" id="IPR018060">
    <property type="entry name" value="HTH_AraC"/>
</dbReference>
<dbReference type="PANTHER" id="PTHR42713">
    <property type="entry name" value="HISTIDINE KINASE-RELATED"/>
    <property type="match status" value="1"/>
</dbReference>
<keyword evidence="5" id="KW-0805">Transcription regulation</keyword>
<dbReference type="Gene3D" id="1.10.10.60">
    <property type="entry name" value="Homeodomain-like"/>
    <property type="match status" value="2"/>
</dbReference>
<evidence type="ECO:0000256" key="3">
    <source>
        <dbReference type="ARBA" id="ARBA00022553"/>
    </source>
</evidence>
<dbReference type="InterPro" id="IPR018062">
    <property type="entry name" value="HTH_AraC-typ_CS"/>
</dbReference>